<protein>
    <submittedName>
        <fullName evidence="3">Uncharacterized protein</fullName>
    </submittedName>
</protein>
<evidence type="ECO:0000259" key="1">
    <source>
        <dbReference type="Pfam" id="PF26035"/>
    </source>
</evidence>
<keyword evidence="4" id="KW-1185">Reference proteome</keyword>
<dbReference type="RefSeq" id="WP_310538217.1">
    <property type="nucleotide sequence ID" value="NZ_BAAAOC010000074.1"/>
</dbReference>
<dbReference type="EMBL" id="JAVKGT010000039">
    <property type="protein sequence ID" value="MDR5712849.1"/>
    <property type="molecule type" value="Genomic_DNA"/>
</dbReference>
<reference evidence="4" key="1">
    <citation type="submission" date="2023-07" db="EMBL/GenBank/DDBJ databases">
        <title>Description of three actinobacteria isolated from air of manufacturing shop in a pharmaceutical factory.</title>
        <authorList>
            <person name="Zhang D.-F."/>
        </authorList>
    </citation>
    <scope>NUCLEOTIDE SEQUENCE [LARGE SCALE GENOMIC DNA]</scope>
    <source>
        <strain evidence="4">CCTCC AB 207010</strain>
    </source>
</reference>
<dbReference type="Pfam" id="PF26035">
    <property type="entry name" value="DUF8010"/>
    <property type="match status" value="1"/>
</dbReference>
<evidence type="ECO:0000313" key="4">
    <source>
        <dbReference type="Proteomes" id="UP001260872"/>
    </source>
</evidence>
<organism evidence="3 4">
    <name type="scientific">Nesterenkonia flava</name>
    <dbReference type="NCBI Taxonomy" id="469799"/>
    <lineage>
        <taxon>Bacteria</taxon>
        <taxon>Bacillati</taxon>
        <taxon>Actinomycetota</taxon>
        <taxon>Actinomycetes</taxon>
        <taxon>Micrococcales</taxon>
        <taxon>Micrococcaceae</taxon>
        <taxon>Nesterenkonia</taxon>
    </lineage>
</organism>
<name>A0ABU1FVZ2_9MICC</name>
<dbReference type="Proteomes" id="UP001260872">
    <property type="component" value="Unassembled WGS sequence"/>
</dbReference>
<sequence>MTTESSAVRSAPVLRFAEAAALQDLATYVARARRIQEQGIRLQTVGSILAAWVPVMTPSSLVGTLPAVLGMRAIRLAEASTVDATVELSSITERIARLGPAETELPLPPSRLNAPWAAVTPPRSGWQPAGSLKNAVLKSAAEEGIAQINQAVPTSAGAAVVEQVREKVWGAPLNVDAGNETRGRVALPAGAAFGAFALGFLNGADAETQVHTQGRWARLSSRAGYILCRTSGNVQL</sequence>
<feature type="domain" description="DUF8010" evidence="1">
    <location>
        <begin position="12"/>
        <end position="109"/>
    </location>
</feature>
<dbReference type="InterPro" id="IPR058498">
    <property type="entry name" value="DUF8185"/>
</dbReference>
<dbReference type="InterPro" id="IPR058323">
    <property type="entry name" value="DUF8010"/>
</dbReference>
<proteinExistence type="predicted"/>
<accession>A0ABU1FVZ2</accession>
<feature type="domain" description="DUF8185" evidence="2">
    <location>
        <begin position="121"/>
        <end position="232"/>
    </location>
</feature>
<evidence type="ECO:0000313" key="3">
    <source>
        <dbReference type="EMBL" id="MDR5712849.1"/>
    </source>
</evidence>
<dbReference type="Pfam" id="PF26572">
    <property type="entry name" value="DUF8185"/>
    <property type="match status" value="1"/>
</dbReference>
<gene>
    <name evidence="3" type="ORF">RH857_12030</name>
</gene>
<comment type="caution">
    <text evidence="3">The sequence shown here is derived from an EMBL/GenBank/DDBJ whole genome shotgun (WGS) entry which is preliminary data.</text>
</comment>
<evidence type="ECO:0000259" key="2">
    <source>
        <dbReference type="Pfam" id="PF26572"/>
    </source>
</evidence>